<comment type="caution">
    <text evidence="2">The sequence shown here is derived from an EMBL/GenBank/DDBJ whole genome shotgun (WGS) entry which is preliminary data.</text>
</comment>
<feature type="domain" description="Transcription regulator PadR N-terminal" evidence="1">
    <location>
        <begin position="21"/>
        <end position="91"/>
    </location>
</feature>
<reference evidence="2" key="1">
    <citation type="journal article" date="2021" name="PeerJ">
        <title>Extensive microbial diversity within the chicken gut microbiome revealed by metagenomics and culture.</title>
        <authorList>
            <person name="Gilroy R."/>
            <person name="Ravi A."/>
            <person name="Getino M."/>
            <person name="Pursley I."/>
            <person name="Horton D.L."/>
            <person name="Alikhan N.F."/>
            <person name="Baker D."/>
            <person name="Gharbi K."/>
            <person name="Hall N."/>
            <person name="Watson M."/>
            <person name="Adriaenssens E.M."/>
            <person name="Foster-Nyarko E."/>
            <person name="Jarju S."/>
            <person name="Secka A."/>
            <person name="Antonio M."/>
            <person name="Oren A."/>
            <person name="Chaudhuri R.R."/>
            <person name="La Ragione R."/>
            <person name="Hildebrand F."/>
            <person name="Pallen M.J."/>
        </authorList>
    </citation>
    <scope>NUCLEOTIDE SEQUENCE</scope>
    <source>
        <strain evidence="2">CHK196-3914</strain>
    </source>
</reference>
<dbReference type="SUPFAM" id="SSF46785">
    <property type="entry name" value="Winged helix' DNA-binding domain"/>
    <property type="match status" value="1"/>
</dbReference>
<accession>A0A9D2G894</accession>
<dbReference type="InterPro" id="IPR036390">
    <property type="entry name" value="WH_DNA-bd_sf"/>
</dbReference>
<gene>
    <name evidence="2" type="ORF">H9723_03030</name>
</gene>
<dbReference type="InterPro" id="IPR052509">
    <property type="entry name" value="Metal_resp_DNA-bind_regulator"/>
</dbReference>
<dbReference type="PANTHER" id="PTHR33169">
    <property type="entry name" value="PADR-FAMILY TRANSCRIPTIONAL REGULATOR"/>
    <property type="match status" value="1"/>
</dbReference>
<protein>
    <submittedName>
        <fullName evidence="2">PadR family transcriptional regulator</fullName>
    </submittedName>
</protein>
<organism evidence="2 3">
    <name type="scientific">Candidatus Mediterraneibacter stercoravium</name>
    <dbReference type="NCBI Taxonomy" id="2838685"/>
    <lineage>
        <taxon>Bacteria</taxon>
        <taxon>Bacillati</taxon>
        <taxon>Bacillota</taxon>
        <taxon>Clostridia</taxon>
        <taxon>Lachnospirales</taxon>
        <taxon>Lachnospiraceae</taxon>
        <taxon>Mediterraneibacter</taxon>
    </lineage>
</organism>
<dbReference type="EMBL" id="DXAY01000071">
    <property type="protein sequence ID" value="HIZ74205.1"/>
    <property type="molecule type" value="Genomic_DNA"/>
</dbReference>
<sequence>MGEEKDLRSSLLMELRRGTLVLSVLSQMGEPKYGYSLVQSLEEKGIDIDPNTLYPLLRRLEKQGLLKSQWETGGSKPRKYYHRTDYGTQIYEELKVQWEELSESMGKLLKEGEA</sequence>
<name>A0A9D2G894_9FIRM</name>
<dbReference type="InterPro" id="IPR005149">
    <property type="entry name" value="Tscrpt_reg_PadR_N"/>
</dbReference>
<evidence type="ECO:0000259" key="1">
    <source>
        <dbReference type="Pfam" id="PF03551"/>
    </source>
</evidence>
<dbReference type="Proteomes" id="UP000824116">
    <property type="component" value="Unassembled WGS sequence"/>
</dbReference>
<proteinExistence type="predicted"/>
<dbReference type="Gene3D" id="1.10.10.10">
    <property type="entry name" value="Winged helix-like DNA-binding domain superfamily/Winged helix DNA-binding domain"/>
    <property type="match status" value="1"/>
</dbReference>
<dbReference type="AlphaFoldDB" id="A0A9D2G894"/>
<dbReference type="InterPro" id="IPR036388">
    <property type="entry name" value="WH-like_DNA-bd_sf"/>
</dbReference>
<evidence type="ECO:0000313" key="3">
    <source>
        <dbReference type="Proteomes" id="UP000824116"/>
    </source>
</evidence>
<dbReference type="PANTHER" id="PTHR33169:SF14">
    <property type="entry name" value="TRANSCRIPTIONAL REGULATOR RV3488"/>
    <property type="match status" value="1"/>
</dbReference>
<dbReference type="Pfam" id="PF03551">
    <property type="entry name" value="PadR"/>
    <property type="match status" value="1"/>
</dbReference>
<evidence type="ECO:0000313" key="2">
    <source>
        <dbReference type="EMBL" id="HIZ74205.1"/>
    </source>
</evidence>
<reference evidence="2" key="2">
    <citation type="submission" date="2021-04" db="EMBL/GenBank/DDBJ databases">
        <authorList>
            <person name="Gilroy R."/>
        </authorList>
    </citation>
    <scope>NUCLEOTIDE SEQUENCE</scope>
    <source>
        <strain evidence="2">CHK196-3914</strain>
    </source>
</reference>